<dbReference type="InterPro" id="IPR001119">
    <property type="entry name" value="SLH_dom"/>
</dbReference>
<evidence type="ECO:0000313" key="4">
    <source>
        <dbReference type="EMBL" id="MBE5039327.1"/>
    </source>
</evidence>
<sequence length="906" mass="102250">MVKKWLIVVLTVCMMLSSMVYVYAAESEMDSLARQRVCDLGIMEGDEDGNMHFDDFITRAEFVTIALRLKLYGNVELYQEETRFLDVPSSHWASGLISMAEGMGIITGDVEGTFRPDAFVTYDEAVKILVCVAGYDVAANELGGYPNGYYAEANRLGIVKDVERIEGNVTRGLVCNMIYNTLDIIPLEKSVGRDEYIKNTENKTLYELYSEAQELQEIKGVLLETEWVSAIADEISVAENQVFIGDTVYYCNKDYSDLLGYVVQGWIRYNDETGRNEIAEIHIAENNNIWWEAEADMVTLKADYIGVYQDPAYNTLKKYYFDDGFTYVYNGRLAEKPKQIYNGCYRGIDNNKNGKIDVLIVEETESFIVSRVSEDAEMLYLEGKQTYKGKNGIRVNRDDPEYICNIVDLEGNPMEYTKMKPGCAITVMASENDQYTKIIVSEKTVTGEIESVYEEEVAIDGVKYSLLKMADGTFSIYQYIDSGSALLGTSGTFAIDTNDKLVGLCSLTEQSGEIYGYVVQAAVEGSFSNTLKIRLLQGMEPEKEVKMESGNEKIYYNFQNDLLKEYVCTDQVKMNGAHFDQQNIHEIAGKVVKLKLNSNNQVKEIETYAVPSVMDKCDFNGKILSFGGEGLQRGYATDQNTMFICLPKFCDEEDDYYVRVQLADESTANEVYGVNMYHDMYSSSLPVDEIQRRQEAEPVEVLLISAYMDASQSTIVPDTADICIVGGISSSLGTARGDEGCLVYTLELLNEKEKVSVTTKSAGDVYEKVKNKLRQGDLIRYTTDVYGRIEQLDILASVQGLSSYGEKEKGYYGIIRDLQQNFYDFQVNQMIDEITVYFDEYQQQQIARVMKEDGQPVYMYDRQRGTISSASTDDIVTMNQTSQEEATKIFVLVEDNDAQAVVLIED</sequence>
<evidence type="ECO:0000313" key="5">
    <source>
        <dbReference type="Proteomes" id="UP000806542"/>
    </source>
</evidence>
<feature type="chain" id="PRO_5039328236" evidence="2">
    <location>
        <begin position="25"/>
        <end position="906"/>
    </location>
</feature>
<evidence type="ECO:0000256" key="2">
    <source>
        <dbReference type="SAM" id="SignalP"/>
    </source>
</evidence>
<gene>
    <name evidence="4" type="ORF">INF28_02445</name>
</gene>
<keyword evidence="2" id="KW-0732">Signal</keyword>
<keyword evidence="1" id="KW-0677">Repeat</keyword>
<reference evidence="4" key="1">
    <citation type="submission" date="2020-10" db="EMBL/GenBank/DDBJ databases">
        <title>ChiBAC.</title>
        <authorList>
            <person name="Zenner C."/>
            <person name="Hitch T.C.A."/>
            <person name="Clavel T."/>
        </authorList>
    </citation>
    <scope>NUCLEOTIDE SEQUENCE</scope>
    <source>
        <strain evidence="4">DSM 107454</strain>
    </source>
</reference>
<accession>A0A9D5R7W8</accession>
<dbReference type="EMBL" id="JADCKB010000003">
    <property type="protein sequence ID" value="MBE5039327.1"/>
    <property type="molecule type" value="Genomic_DNA"/>
</dbReference>
<dbReference type="PROSITE" id="PS51272">
    <property type="entry name" value="SLH"/>
    <property type="match status" value="1"/>
</dbReference>
<protein>
    <submittedName>
        <fullName evidence="4">S-layer homology domain-containing protein</fullName>
    </submittedName>
</protein>
<feature type="domain" description="SLH" evidence="3">
    <location>
        <begin position="80"/>
        <end position="143"/>
    </location>
</feature>
<evidence type="ECO:0000256" key="1">
    <source>
        <dbReference type="ARBA" id="ARBA00022737"/>
    </source>
</evidence>
<comment type="caution">
    <text evidence="4">The sequence shown here is derived from an EMBL/GenBank/DDBJ whole genome shotgun (WGS) entry which is preliminary data.</text>
</comment>
<name>A0A9D5R7W8_9FIRM</name>
<keyword evidence="5" id="KW-1185">Reference proteome</keyword>
<dbReference type="Proteomes" id="UP000806542">
    <property type="component" value="Unassembled WGS sequence"/>
</dbReference>
<feature type="signal peptide" evidence="2">
    <location>
        <begin position="1"/>
        <end position="24"/>
    </location>
</feature>
<dbReference type="RefSeq" id="WP_226391888.1">
    <property type="nucleotide sequence ID" value="NZ_JADCKB010000003.1"/>
</dbReference>
<organism evidence="4 5">
    <name type="scientific">Ructibacterium gallinarum</name>
    <dbReference type="NCBI Taxonomy" id="2779355"/>
    <lineage>
        <taxon>Bacteria</taxon>
        <taxon>Bacillati</taxon>
        <taxon>Bacillota</taxon>
        <taxon>Clostridia</taxon>
        <taxon>Eubacteriales</taxon>
        <taxon>Oscillospiraceae</taxon>
        <taxon>Ructibacterium</taxon>
    </lineage>
</organism>
<dbReference type="AlphaFoldDB" id="A0A9D5R7W8"/>
<dbReference type="Pfam" id="PF00395">
    <property type="entry name" value="SLH"/>
    <property type="match status" value="2"/>
</dbReference>
<evidence type="ECO:0000259" key="3">
    <source>
        <dbReference type="PROSITE" id="PS51272"/>
    </source>
</evidence>
<proteinExistence type="predicted"/>